<dbReference type="PANTHER" id="PTHR24173">
    <property type="entry name" value="ANKYRIN REPEAT CONTAINING"/>
    <property type="match status" value="1"/>
</dbReference>
<dbReference type="OrthoDB" id="20872at2759"/>
<proteinExistence type="predicted"/>
<dbReference type="SMART" id="SM00248">
    <property type="entry name" value="ANK"/>
    <property type="match status" value="3"/>
</dbReference>
<dbReference type="Proteomes" id="UP000314294">
    <property type="component" value="Unassembled WGS sequence"/>
</dbReference>
<dbReference type="SUPFAM" id="SSF48403">
    <property type="entry name" value="Ankyrin repeat"/>
    <property type="match status" value="1"/>
</dbReference>
<evidence type="ECO:0000313" key="4">
    <source>
        <dbReference type="EMBL" id="TNN75667.1"/>
    </source>
</evidence>
<dbReference type="Pfam" id="PF12796">
    <property type="entry name" value="Ank_2"/>
    <property type="match status" value="1"/>
</dbReference>
<dbReference type="InterPro" id="IPR036770">
    <property type="entry name" value="Ankyrin_rpt-contain_sf"/>
</dbReference>
<dbReference type="EMBL" id="SRLO01000100">
    <property type="protein sequence ID" value="TNN75667.1"/>
    <property type="molecule type" value="Genomic_DNA"/>
</dbReference>
<keyword evidence="2 3" id="KW-0040">ANK repeat</keyword>
<organism evidence="4 5">
    <name type="scientific">Liparis tanakae</name>
    <name type="common">Tanaka's snailfish</name>
    <dbReference type="NCBI Taxonomy" id="230148"/>
    <lineage>
        <taxon>Eukaryota</taxon>
        <taxon>Metazoa</taxon>
        <taxon>Chordata</taxon>
        <taxon>Craniata</taxon>
        <taxon>Vertebrata</taxon>
        <taxon>Euteleostomi</taxon>
        <taxon>Actinopterygii</taxon>
        <taxon>Neopterygii</taxon>
        <taxon>Teleostei</taxon>
        <taxon>Neoteleostei</taxon>
        <taxon>Acanthomorphata</taxon>
        <taxon>Eupercaria</taxon>
        <taxon>Perciformes</taxon>
        <taxon>Cottioidei</taxon>
        <taxon>Cottales</taxon>
        <taxon>Liparidae</taxon>
        <taxon>Liparis</taxon>
    </lineage>
</organism>
<dbReference type="Gene3D" id="1.25.40.20">
    <property type="entry name" value="Ankyrin repeat-containing domain"/>
    <property type="match status" value="3"/>
</dbReference>
<dbReference type="PROSITE" id="PS50297">
    <property type="entry name" value="ANK_REP_REGION"/>
    <property type="match status" value="1"/>
</dbReference>
<accession>A0A4Z2ICP2</accession>
<sequence length="230" mass="25000">MNGLNVLTSSCEVCLEYLGIKQPTVCRGGLCVTFYACVLQASATSSPGPASLGSQVHAAAVNGDRSALLKLITEPSLRDREDQFGRTPLMYCVLADRLDCAEILLKAGASGNVRILKLLLSRRANWLQKDLEEMTPLHLATRHPSPKALALLLKHIGPGEVDTQDKNKEAAPTESLLNWQDYEGRTPLHFAVADGNEAVVEVLTSYEGCNVTAYDNLFRTPLHWAALLGE</sequence>
<name>A0A4Z2ICP2_9TELE</name>
<dbReference type="PROSITE" id="PS50088">
    <property type="entry name" value="ANK_REPEAT"/>
    <property type="match status" value="1"/>
</dbReference>
<comment type="caution">
    <text evidence="4">The sequence shown here is derived from an EMBL/GenBank/DDBJ whole genome shotgun (WGS) entry which is preliminary data.</text>
</comment>
<reference evidence="4 5" key="1">
    <citation type="submission" date="2019-03" db="EMBL/GenBank/DDBJ databases">
        <title>First draft genome of Liparis tanakae, snailfish: a comprehensive survey of snailfish specific genes.</title>
        <authorList>
            <person name="Kim W."/>
            <person name="Song I."/>
            <person name="Jeong J.-H."/>
            <person name="Kim D."/>
            <person name="Kim S."/>
            <person name="Ryu S."/>
            <person name="Song J.Y."/>
            <person name="Lee S.K."/>
        </authorList>
    </citation>
    <scope>NUCLEOTIDE SEQUENCE [LARGE SCALE GENOMIC DNA]</scope>
    <source>
        <tissue evidence="4">Muscle</tissue>
    </source>
</reference>
<dbReference type="PANTHER" id="PTHR24173:SF74">
    <property type="entry name" value="ANKYRIN REPEAT DOMAIN-CONTAINING PROTEIN 16"/>
    <property type="match status" value="1"/>
</dbReference>
<evidence type="ECO:0000256" key="3">
    <source>
        <dbReference type="PROSITE-ProRule" id="PRU00023"/>
    </source>
</evidence>
<dbReference type="InterPro" id="IPR002110">
    <property type="entry name" value="Ankyrin_rpt"/>
</dbReference>
<keyword evidence="1" id="KW-0677">Repeat</keyword>
<evidence type="ECO:0000256" key="1">
    <source>
        <dbReference type="ARBA" id="ARBA00022737"/>
    </source>
</evidence>
<evidence type="ECO:0000313" key="5">
    <source>
        <dbReference type="Proteomes" id="UP000314294"/>
    </source>
</evidence>
<evidence type="ECO:0000256" key="2">
    <source>
        <dbReference type="ARBA" id="ARBA00023043"/>
    </source>
</evidence>
<feature type="repeat" description="ANK" evidence="3">
    <location>
        <begin position="183"/>
        <end position="203"/>
    </location>
</feature>
<protein>
    <submittedName>
        <fullName evidence="4">Inversin</fullName>
    </submittedName>
</protein>
<keyword evidence="5" id="KW-1185">Reference proteome</keyword>
<dbReference type="AlphaFoldDB" id="A0A4Z2ICP2"/>
<gene>
    <name evidence="4" type="primary">invs_0</name>
    <name evidence="4" type="ORF">EYF80_014030</name>
</gene>